<name>A0A918ZMJ0_9ACTN</name>
<proteinExistence type="predicted"/>
<evidence type="ECO:0000313" key="3">
    <source>
        <dbReference type="EMBL" id="GHE61026.1"/>
    </source>
</evidence>
<evidence type="ECO:0000256" key="2">
    <source>
        <dbReference type="SAM" id="SignalP"/>
    </source>
</evidence>
<dbReference type="RefSeq" id="WP_190136669.1">
    <property type="nucleotide sequence ID" value="NZ_BNBT01000042.1"/>
</dbReference>
<comment type="caution">
    <text evidence="3">The sequence shown here is derived from an EMBL/GenBank/DDBJ whole genome shotgun (WGS) entry which is preliminary data.</text>
</comment>
<keyword evidence="3" id="KW-0449">Lipoprotein</keyword>
<dbReference type="Proteomes" id="UP000608024">
    <property type="component" value="Unassembled WGS sequence"/>
</dbReference>
<feature type="region of interest" description="Disordered" evidence="1">
    <location>
        <begin position="24"/>
        <end position="68"/>
    </location>
</feature>
<reference evidence="3" key="1">
    <citation type="journal article" date="2014" name="Int. J. Syst. Evol. Microbiol.">
        <title>Complete genome sequence of Corynebacterium casei LMG S-19264T (=DSM 44701T), isolated from a smear-ripened cheese.</title>
        <authorList>
            <consortium name="US DOE Joint Genome Institute (JGI-PGF)"/>
            <person name="Walter F."/>
            <person name="Albersmeier A."/>
            <person name="Kalinowski J."/>
            <person name="Ruckert C."/>
        </authorList>
    </citation>
    <scope>NUCLEOTIDE SEQUENCE</scope>
    <source>
        <strain evidence="3">JCM 4784</strain>
    </source>
</reference>
<dbReference type="AlphaFoldDB" id="A0A918ZMJ0"/>
<dbReference type="EMBL" id="BNBT01000042">
    <property type="protein sequence ID" value="GHE61026.1"/>
    <property type="molecule type" value="Genomic_DNA"/>
</dbReference>
<evidence type="ECO:0000256" key="1">
    <source>
        <dbReference type="SAM" id="MobiDB-lite"/>
    </source>
</evidence>
<sequence>MKRRTVPAAAAFAVTAALLLTACGGGDDGNTGDDKIAGAEQGAGKDGKERKSPSSPTASADSADRPEVKLPADVHNVFESWKTGDPLKDAALADARRRIEATDAAITRTARESEVIPFYYKGEALTGAARWISLFTKQNLSVTGTTRYYAPRVTPHGKTSVALLYCADESKAYTKNRKTGKPDKTPVTDKSYVLYHARLDRNENGVWQTSMLSSERGNAKCTP</sequence>
<keyword evidence="2" id="KW-0732">Signal</keyword>
<keyword evidence="4" id="KW-1185">Reference proteome</keyword>
<evidence type="ECO:0000313" key="4">
    <source>
        <dbReference type="Proteomes" id="UP000608024"/>
    </source>
</evidence>
<feature type="chain" id="PRO_5038908934" evidence="2">
    <location>
        <begin position="23"/>
        <end position="223"/>
    </location>
</feature>
<organism evidence="3 4">
    <name type="scientific">Streptomyces longispororuber</name>
    <dbReference type="NCBI Taxonomy" id="68230"/>
    <lineage>
        <taxon>Bacteria</taxon>
        <taxon>Bacillati</taxon>
        <taxon>Actinomycetota</taxon>
        <taxon>Actinomycetes</taxon>
        <taxon>Kitasatosporales</taxon>
        <taxon>Streptomycetaceae</taxon>
        <taxon>Streptomyces</taxon>
    </lineage>
</organism>
<accession>A0A918ZMJ0</accession>
<feature type="signal peptide" evidence="2">
    <location>
        <begin position="1"/>
        <end position="22"/>
    </location>
</feature>
<feature type="compositionally biased region" description="Basic and acidic residues" evidence="1">
    <location>
        <begin position="32"/>
        <end position="52"/>
    </location>
</feature>
<protein>
    <submittedName>
        <fullName evidence="3">Lipoprotein</fullName>
    </submittedName>
</protein>
<dbReference type="PROSITE" id="PS51257">
    <property type="entry name" value="PROKAR_LIPOPROTEIN"/>
    <property type="match status" value="1"/>
</dbReference>
<reference evidence="3" key="2">
    <citation type="submission" date="2020-09" db="EMBL/GenBank/DDBJ databases">
        <authorList>
            <person name="Sun Q."/>
            <person name="Ohkuma M."/>
        </authorList>
    </citation>
    <scope>NUCLEOTIDE SEQUENCE</scope>
    <source>
        <strain evidence="3">JCM 4784</strain>
    </source>
</reference>
<gene>
    <name evidence="3" type="ORF">GCM10018785_32650</name>
</gene>